<keyword evidence="1" id="KW-0808">Transferase</keyword>
<proteinExistence type="predicted"/>
<dbReference type="Pfam" id="PF19279">
    <property type="entry name" value="YegS_C"/>
    <property type="match status" value="1"/>
</dbReference>
<dbReference type="SUPFAM" id="SSF111331">
    <property type="entry name" value="NAD kinase/diacylglycerol kinase-like"/>
    <property type="match status" value="1"/>
</dbReference>
<evidence type="ECO:0000256" key="2">
    <source>
        <dbReference type="ARBA" id="ARBA00022741"/>
    </source>
</evidence>
<feature type="domain" description="DAGKc" evidence="6">
    <location>
        <begin position="94"/>
        <end position="235"/>
    </location>
</feature>
<dbReference type="GO" id="GO:0005737">
    <property type="term" value="C:cytoplasm"/>
    <property type="evidence" value="ECO:0007669"/>
    <property type="project" value="TreeGrafter"/>
</dbReference>
<gene>
    <name evidence="7" type="ORF">QBZ16_004803</name>
</gene>
<evidence type="ECO:0000313" key="7">
    <source>
        <dbReference type="EMBL" id="KAK2077169.1"/>
    </source>
</evidence>
<dbReference type="PANTHER" id="PTHR12358:SF31">
    <property type="entry name" value="ACYLGLYCEROL KINASE, MITOCHONDRIAL"/>
    <property type="match status" value="1"/>
</dbReference>
<dbReference type="InterPro" id="IPR001206">
    <property type="entry name" value="Diacylglycerol_kinase_cat_dom"/>
</dbReference>
<keyword evidence="4" id="KW-0067">ATP-binding</keyword>
<dbReference type="InterPro" id="IPR017438">
    <property type="entry name" value="ATP-NAD_kinase_N"/>
</dbReference>
<keyword evidence="3" id="KW-0418">Kinase</keyword>
<evidence type="ECO:0000256" key="3">
    <source>
        <dbReference type="ARBA" id="ARBA00022777"/>
    </source>
</evidence>
<evidence type="ECO:0000313" key="8">
    <source>
        <dbReference type="Proteomes" id="UP001255856"/>
    </source>
</evidence>
<comment type="caution">
    <text evidence="7">The sequence shown here is derived from an EMBL/GenBank/DDBJ whole genome shotgun (WGS) entry which is preliminary data.</text>
</comment>
<organism evidence="7 8">
    <name type="scientific">Prototheca wickerhamii</name>
    <dbReference type="NCBI Taxonomy" id="3111"/>
    <lineage>
        <taxon>Eukaryota</taxon>
        <taxon>Viridiplantae</taxon>
        <taxon>Chlorophyta</taxon>
        <taxon>core chlorophytes</taxon>
        <taxon>Trebouxiophyceae</taxon>
        <taxon>Chlorellales</taxon>
        <taxon>Chlorellaceae</taxon>
        <taxon>Prototheca</taxon>
    </lineage>
</organism>
<accession>A0AAD9IHD5</accession>
<dbReference type="PANTHER" id="PTHR12358">
    <property type="entry name" value="SPHINGOSINE KINASE"/>
    <property type="match status" value="1"/>
</dbReference>
<dbReference type="Gene3D" id="3.40.50.10330">
    <property type="entry name" value="Probable inorganic polyphosphate/atp-NAD kinase, domain 1"/>
    <property type="match status" value="1"/>
</dbReference>
<evidence type="ECO:0000256" key="1">
    <source>
        <dbReference type="ARBA" id="ARBA00022679"/>
    </source>
</evidence>
<feature type="region of interest" description="Disordered" evidence="5">
    <location>
        <begin position="74"/>
        <end position="95"/>
    </location>
</feature>
<dbReference type="InterPro" id="IPR045540">
    <property type="entry name" value="YegS/DAGK_C"/>
</dbReference>
<keyword evidence="8" id="KW-1185">Reference proteome</keyword>
<reference evidence="7" key="1">
    <citation type="submission" date="2021-01" db="EMBL/GenBank/DDBJ databases">
        <authorList>
            <person name="Eckstrom K.M.E."/>
        </authorList>
    </citation>
    <scope>NUCLEOTIDE SEQUENCE</scope>
    <source>
        <strain evidence="7">UVCC 0001</strain>
    </source>
</reference>
<dbReference type="GO" id="GO:0046512">
    <property type="term" value="P:sphingosine biosynthetic process"/>
    <property type="evidence" value="ECO:0007669"/>
    <property type="project" value="TreeGrafter"/>
</dbReference>
<dbReference type="InterPro" id="IPR016064">
    <property type="entry name" value="NAD/diacylglycerol_kinase_sf"/>
</dbReference>
<evidence type="ECO:0000256" key="5">
    <source>
        <dbReference type="SAM" id="MobiDB-lite"/>
    </source>
</evidence>
<dbReference type="AlphaFoldDB" id="A0AAD9IHD5"/>
<dbReference type="Gene3D" id="2.60.200.40">
    <property type="match status" value="1"/>
</dbReference>
<dbReference type="Proteomes" id="UP001255856">
    <property type="component" value="Unassembled WGS sequence"/>
</dbReference>
<dbReference type="EMBL" id="JASFZW010000007">
    <property type="protein sequence ID" value="KAK2077169.1"/>
    <property type="molecule type" value="Genomic_DNA"/>
</dbReference>
<dbReference type="Pfam" id="PF00781">
    <property type="entry name" value="DAGK_cat"/>
    <property type="match status" value="1"/>
</dbReference>
<dbReference type="InterPro" id="IPR050187">
    <property type="entry name" value="Lipid_Phosphate_FormReg"/>
</dbReference>
<dbReference type="GO" id="GO:0016020">
    <property type="term" value="C:membrane"/>
    <property type="evidence" value="ECO:0007669"/>
    <property type="project" value="TreeGrafter"/>
</dbReference>
<evidence type="ECO:0000259" key="6">
    <source>
        <dbReference type="PROSITE" id="PS50146"/>
    </source>
</evidence>
<dbReference type="GO" id="GO:0001727">
    <property type="term" value="F:lipid kinase activity"/>
    <property type="evidence" value="ECO:0007669"/>
    <property type="project" value="TreeGrafter"/>
</dbReference>
<keyword evidence="2" id="KW-0547">Nucleotide-binding</keyword>
<name>A0AAD9IHD5_PROWI</name>
<dbReference type="PROSITE" id="PS50146">
    <property type="entry name" value="DAGK"/>
    <property type="match status" value="1"/>
</dbReference>
<evidence type="ECO:0000256" key="4">
    <source>
        <dbReference type="ARBA" id="ARBA00022840"/>
    </source>
</evidence>
<dbReference type="GO" id="GO:0005524">
    <property type="term" value="F:ATP binding"/>
    <property type="evidence" value="ECO:0007669"/>
    <property type="project" value="UniProtKB-KW"/>
</dbReference>
<sequence length="453" mass="48479">MSKPMSVNQSLLQAREADSVDPDTGTKFAWHALYSRAFFLSGQEVLVTLGPAGHLCLDQDDVVGVEVGGAEATVHYGSLPPSQPGDAARARSTRRPRQLRLRLADAEEASGFALAGRALYERQVAPLLRAAGVSARVVATAAAGEATSAVRELDPRSVEAIAVVGGDGTVHEVVQGLLGRPDWREAARLPLVQVPAGSGNGLAASTGLWSVFTAVHALVKGSLRPCDVASVLQPGHARRFSFLSLTYGMIPNLDVGTDHLRFLGSVRFVLGAVWQILKQGTYEVHVAYVDVDKAAAERAPDALQREPGPPLRFAAAVEEVARRTGAQGPALLAQLPAPWERLISGPIQFFAACNIPWLDTNFHVAPLTKLNDGHLTLLFNVGKRGRIQSLRLMSAMDSGQHLDQLHCAKPIAFVLELGKNNDTWVVIDGEEVPHARAFVEVHPSLISVFVAPH</sequence>
<protein>
    <recommendedName>
        <fullName evidence="6">DAGKc domain-containing protein</fullName>
    </recommendedName>
</protein>